<sequence>MHAPETPGRGTRFTRVELEAARSATLPDLIADDLTLLLCGINPGLGSAAAGLHFSNPGNRLWPALHRAGFTPRRFSPTDENELLALGIGITTLVPRATARAAELERRELVDGGRRLRARVRRRRPAWLAPLGITAYRVAFDTPGASVGLQARTLGSTRIWVLPNPSGLNAHYPPARLAEEFARLREAIGLPDRAAEGPAPGAGPGPVPRSTPS</sequence>
<feature type="region of interest" description="Disordered" evidence="4">
    <location>
        <begin position="191"/>
        <end position="213"/>
    </location>
</feature>
<dbReference type="CDD" id="cd10028">
    <property type="entry name" value="UDG-F2_TDG_MUG"/>
    <property type="match status" value="1"/>
</dbReference>
<dbReference type="InterPro" id="IPR036895">
    <property type="entry name" value="Uracil-DNA_glycosylase-like_sf"/>
</dbReference>
<keyword evidence="2" id="KW-0378">Hydrolase</keyword>
<dbReference type="SMART" id="SM00987">
    <property type="entry name" value="UreE_C"/>
    <property type="match status" value="1"/>
</dbReference>
<dbReference type="SUPFAM" id="SSF52141">
    <property type="entry name" value="Uracil-DNA glycosylase-like"/>
    <property type="match status" value="1"/>
</dbReference>
<keyword evidence="3" id="KW-0234">DNA repair</keyword>
<dbReference type="SMART" id="SM00986">
    <property type="entry name" value="UDG"/>
    <property type="match status" value="1"/>
</dbReference>
<dbReference type="GO" id="GO:0008263">
    <property type="term" value="F:pyrimidine-specific mismatch base pair DNA N-glycosylase activity"/>
    <property type="evidence" value="ECO:0007669"/>
    <property type="project" value="TreeGrafter"/>
</dbReference>
<dbReference type="PANTHER" id="PTHR12159">
    <property type="entry name" value="G/T AND G/U MISMATCH-SPECIFIC DNA GLYCOSYLASE"/>
    <property type="match status" value="1"/>
</dbReference>
<protein>
    <submittedName>
        <fullName evidence="6">G/U mismatch-specific uracil-DNA glycosylase</fullName>
    </submittedName>
</protein>
<evidence type="ECO:0000313" key="7">
    <source>
        <dbReference type="Proteomes" id="UP000267408"/>
    </source>
</evidence>
<reference evidence="6 7" key="1">
    <citation type="submission" date="2018-11" db="EMBL/GenBank/DDBJ databases">
        <title>Sequencing the genomes of 1000 actinobacteria strains.</title>
        <authorList>
            <person name="Klenk H.-P."/>
        </authorList>
    </citation>
    <scope>NUCLEOTIDE SEQUENCE [LARGE SCALE GENOMIC DNA]</scope>
    <source>
        <strain evidence="6 7">DSM 44780</strain>
    </source>
</reference>
<dbReference type="InterPro" id="IPR005122">
    <property type="entry name" value="Uracil-DNA_glycosylase-like"/>
</dbReference>
<evidence type="ECO:0000256" key="1">
    <source>
        <dbReference type="ARBA" id="ARBA00022763"/>
    </source>
</evidence>
<dbReference type="PANTHER" id="PTHR12159:SF9">
    <property type="entry name" value="G_T MISMATCH-SPECIFIC THYMINE DNA GLYCOSYLASE"/>
    <property type="match status" value="1"/>
</dbReference>
<gene>
    <name evidence="6" type="ORF">EDD39_5189</name>
</gene>
<dbReference type="AlphaFoldDB" id="A0A8G1XDW3"/>
<evidence type="ECO:0000256" key="4">
    <source>
        <dbReference type="SAM" id="MobiDB-lite"/>
    </source>
</evidence>
<comment type="caution">
    <text evidence="6">The sequence shown here is derived from an EMBL/GenBank/DDBJ whole genome shotgun (WGS) entry which is preliminary data.</text>
</comment>
<evidence type="ECO:0000313" key="6">
    <source>
        <dbReference type="EMBL" id="ROR46895.1"/>
    </source>
</evidence>
<dbReference type="EMBL" id="RJVJ01000001">
    <property type="protein sequence ID" value="ROR46895.1"/>
    <property type="molecule type" value="Genomic_DNA"/>
</dbReference>
<dbReference type="Pfam" id="PF03167">
    <property type="entry name" value="UDG"/>
    <property type="match status" value="1"/>
</dbReference>
<proteinExistence type="predicted"/>
<name>A0A8G1XDW3_9ACTN</name>
<organism evidence="6 7">
    <name type="scientific">Kitasatospora cineracea</name>
    <dbReference type="NCBI Taxonomy" id="88074"/>
    <lineage>
        <taxon>Bacteria</taxon>
        <taxon>Bacillati</taxon>
        <taxon>Actinomycetota</taxon>
        <taxon>Actinomycetes</taxon>
        <taxon>Kitasatosporales</taxon>
        <taxon>Streptomycetaceae</taxon>
        <taxon>Kitasatospora</taxon>
    </lineage>
</organism>
<keyword evidence="1" id="KW-0227">DNA damage</keyword>
<evidence type="ECO:0000259" key="5">
    <source>
        <dbReference type="SMART" id="SM00986"/>
    </source>
</evidence>
<dbReference type="InterPro" id="IPR015637">
    <property type="entry name" value="MUG/TDG"/>
</dbReference>
<evidence type="ECO:0000256" key="2">
    <source>
        <dbReference type="ARBA" id="ARBA00022801"/>
    </source>
</evidence>
<dbReference type="Proteomes" id="UP000267408">
    <property type="component" value="Unassembled WGS sequence"/>
</dbReference>
<feature type="domain" description="Uracil-DNA glycosylase-like" evidence="5">
    <location>
        <begin position="27"/>
        <end position="185"/>
    </location>
</feature>
<dbReference type="GO" id="GO:0006285">
    <property type="term" value="P:base-excision repair, AP site formation"/>
    <property type="evidence" value="ECO:0007669"/>
    <property type="project" value="InterPro"/>
</dbReference>
<feature type="compositionally biased region" description="Pro residues" evidence="4">
    <location>
        <begin position="201"/>
        <end position="213"/>
    </location>
</feature>
<dbReference type="Gene3D" id="3.40.470.10">
    <property type="entry name" value="Uracil-DNA glycosylase-like domain"/>
    <property type="match status" value="1"/>
</dbReference>
<evidence type="ECO:0000256" key="3">
    <source>
        <dbReference type="ARBA" id="ARBA00023204"/>
    </source>
</evidence>
<dbReference type="GO" id="GO:0004844">
    <property type="term" value="F:uracil DNA N-glycosylase activity"/>
    <property type="evidence" value="ECO:0007669"/>
    <property type="project" value="TreeGrafter"/>
</dbReference>
<dbReference type="NCBIfam" id="NF007570">
    <property type="entry name" value="PRK10201.1"/>
    <property type="match status" value="1"/>
</dbReference>
<accession>A0A8G1XDW3</accession>